<dbReference type="SUPFAM" id="SSF53254">
    <property type="entry name" value="Phosphoglycerate mutase-like"/>
    <property type="match status" value="1"/>
</dbReference>
<keyword evidence="2" id="KW-0732">Signal</keyword>
<name>A0A8B6GGB8_MYTGA</name>
<reference evidence="4" key="1">
    <citation type="submission" date="2018-11" db="EMBL/GenBank/DDBJ databases">
        <authorList>
            <person name="Alioto T."/>
            <person name="Alioto T."/>
        </authorList>
    </citation>
    <scope>NUCLEOTIDE SEQUENCE</scope>
</reference>
<organism evidence="4 5">
    <name type="scientific">Mytilus galloprovincialis</name>
    <name type="common">Mediterranean mussel</name>
    <dbReference type="NCBI Taxonomy" id="29158"/>
    <lineage>
        <taxon>Eukaryota</taxon>
        <taxon>Metazoa</taxon>
        <taxon>Spiralia</taxon>
        <taxon>Lophotrochozoa</taxon>
        <taxon>Mollusca</taxon>
        <taxon>Bivalvia</taxon>
        <taxon>Autobranchia</taxon>
        <taxon>Pteriomorphia</taxon>
        <taxon>Mytilida</taxon>
        <taxon>Mytiloidea</taxon>
        <taxon>Mytilidae</taxon>
        <taxon>Mytilinae</taxon>
        <taxon>Mytilus</taxon>
    </lineage>
</organism>
<dbReference type="GO" id="GO:0052745">
    <property type="term" value="F:inositol phosphate phosphatase activity"/>
    <property type="evidence" value="ECO:0007669"/>
    <property type="project" value="TreeGrafter"/>
</dbReference>
<accession>A0A8B6GGB8</accession>
<dbReference type="PANTHER" id="PTHR20963:SF8">
    <property type="entry name" value="MULTIPLE INOSITOL POLYPHOSPHATE PHOSPHATASE 1"/>
    <property type="match status" value="1"/>
</dbReference>
<gene>
    <name evidence="4" type="ORF">MGAL_10B004042</name>
</gene>
<protein>
    <submittedName>
        <fullName evidence="4">Uncharacterized protein</fullName>
    </submittedName>
</protein>
<evidence type="ECO:0000313" key="5">
    <source>
        <dbReference type="Proteomes" id="UP000596742"/>
    </source>
</evidence>
<comment type="subcellular location">
    <subcellularLocation>
        <location evidence="1">Membrane</location>
    </subcellularLocation>
</comment>
<dbReference type="EMBL" id="UYJE01008374">
    <property type="protein sequence ID" value="VDI63446.1"/>
    <property type="molecule type" value="Genomic_DNA"/>
</dbReference>
<dbReference type="PANTHER" id="PTHR20963">
    <property type="entry name" value="MULTIPLE INOSITOL POLYPHOSPHATE PHOSPHATASE-RELATED"/>
    <property type="match status" value="1"/>
</dbReference>
<evidence type="ECO:0000256" key="1">
    <source>
        <dbReference type="ARBA" id="ARBA00004370"/>
    </source>
</evidence>
<dbReference type="OrthoDB" id="6509975at2759"/>
<evidence type="ECO:0000313" key="4">
    <source>
        <dbReference type="EMBL" id="VDI63446.1"/>
    </source>
</evidence>
<dbReference type="GO" id="GO:0003993">
    <property type="term" value="F:acid phosphatase activity"/>
    <property type="evidence" value="ECO:0007669"/>
    <property type="project" value="TreeGrafter"/>
</dbReference>
<evidence type="ECO:0000256" key="2">
    <source>
        <dbReference type="ARBA" id="ARBA00022729"/>
    </source>
</evidence>
<dbReference type="GO" id="GO:0016020">
    <property type="term" value="C:membrane"/>
    <property type="evidence" value="ECO:0007669"/>
    <property type="project" value="UniProtKB-SubCell"/>
</dbReference>
<comment type="caution">
    <text evidence="4">The sequence shown here is derived from an EMBL/GenBank/DDBJ whole genome shotgun (WGS) entry which is preliminary data.</text>
</comment>
<keyword evidence="3" id="KW-0472">Membrane</keyword>
<sequence>MENPVQQFSSIMSVDMPPVFQAVTIFNYFEEPRNKILAHSDGSQFPFLKTWQNYPSKDSGHIEDLGRVEMHHLGDMYGNGLFDLFQGKISPRTIKLAGMTKKRTRTSASEFYKGFTKRVTGSSLSDITPIINDPVIGFFKNCPQYDVGVRNNITNLMQLHLFQNGSLFQTWDEHNTQYCYLLGDLRFGRSTTRDSFYAALGLFNDHKALRADNYAEMKNRVFYQAKTTTFGAHIAFILYNCGGSGPENYMLKMFVNGKPMVIPKCGSDTCQYLDVKSKYADFIKHCQWKHICSVTKPVVG</sequence>
<dbReference type="Proteomes" id="UP000596742">
    <property type="component" value="Unassembled WGS sequence"/>
</dbReference>
<evidence type="ECO:0000256" key="3">
    <source>
        <dbReference type="ARBA" id="ARBA00023136"/>
    </source>
</evidence>
<proteinExistence type="predicted"/>
<dbReference type="Gene3D" id="3.40.50.1240">
    <property type="entry name" value="Phosphoglycerate mutase-like"/>
    <property type="match status" value="2"/>
</dbReference>
<dbReference type="InterPro" id="IPR029033">
    <property type="entry name" value="His_PPase_superfam"/>
</dbReference>
<keyword evidence="5" id="KW-1185">Reference proteome</keyword>
<dbReference type="AlphaFoldDB" id="A0A8B6GGB8"/>